<reference evidence="1 2" key="1">
    <citation type="submission" date="2024-01" db="EMBL/GenBank/DDBJ databases">
        <title>The diversity of rhizobia nodulating Mimosa spp. in eleven states of Brazil covering several biomes is determined by host plant, location, and edaphic factors.</title>
        <authorList>
            <person name="Rouws L."/>
            <person name="Barauna A."/>
            <person name="Beukes C."/>
            <person name="De Faria S.M."/>
            <person name="Gross E."/>
            <person name="Dos Reis Junior F.B."/>
            <person name="Simon M."/>
            <person name="Maluk M."/>
            <person name="Odee D.W."/>
            <person name="Kenicer G."/>
            <person name="Young J.P.W."/>
            <person name="Reis V.M."/>
            <person name="Zilli J."/>
            <person name="James E.K."/>
        </authorList>
    </citation>
    <scope>NUCLEOTIDE SEQUENCE [LARGE SCALE GENOMIC DNA]</scope>
    <source>
        <strain evidence="1 2">JPY77</strain>
    </source>
</reference>
<keyword evidence="2" id="KW-1185">Reference proteome</keyword>
<comment type="caution">
    <text evidence="1">The sequence shown here is derived from an EMBL/GenBank/DDBJ whole genome shotgun (WGS) entry which is preliminary data.</text>
</comment>
<dbReference type="PANTHER" id="PTHR36152:SF5">
    <property type="entry name" value="PROTEIN HCP1"/>
    <property type="match status" value="1"/>
</dbReference>
<dbReference type="Proteomes" id="UP001494588">
    <property type="component" value="Unassembled WGS sequence"/>
</dbReference>
<organism evidence="1 2">
    <name type="scientific">Paraburkholderia sabiae</name>
    <dbReference type="NCBI Taxonomy" id="273251"/>
    <lineage>
        <taxon>Bacteria</taxon>
        <taxon>Pseudomonadati</taxon>
        <taxon>Pseudomonadota</taxon>
        <taxon>Betaproteobacteria</taxon>
        <taxon>Burkholderiales</taxon>
        <taxon>Burkholderiaceae</taxon>
        <taxon>Paraburkholderia</taxon>
    </lineage>
</organism>
<gene>
    <name evidence="1" type="ORF">V4C55_30420</name>
</gene>
<sequence>MGCDMFIKIDGIHGESRDATHTDEIDVTEWSWNVSQQSSMHSGSGGGAVKATVADLGFTHTMDRASPNLASYCFTGKHIPKAVLTMRKAGSVPHEYARITLYDVVITYVGPVANEIGCQEHVCLSFARMKNEYIVQNSIGGTGGTVTALIDVKVNKSN</sequence>
<dbReference type="SUPFAM" id="SSF141452">
    <property type="entry name" value="Hcp1-like"/>
    <property type="match status" value="1"/>
</dbReference>
<accession>A0ABU9QKU3</accession>
<dbReference type="Gene3D" id="2.30.110.20">
    <property type="entry name" value="Hcp1-like"/>
    <property type="match status" value="1"/>
</dbReference>
<dbReference type="InterPro" id="IPR036624">
    <property type="entry name" value="Hcp1-lik_sf"/>
</dbReference>
<dbReference type="EMBL" id="JAZHGC010000031">
    <property type="protein sequence ID" value="MEM5290046.1"/>
    <property type="molecule type" value="Genomic_DNA"/>
</dbReference>
<evidence type="ECO:0000313" key="1">
    <source>
        <dbReference type="EMBL" id="MEM5290046.1"/>
    </source>
</evidence>
<dbReference type="InterPro" id="IPR053165">
    <property type="entry name" value="HSI-I_assembly_Hcp1"/>
</dbReference>
<dbReference type="InterPro" id="IPR008514">
    <property type="entry name" value="T6SS_Hcp"/>
</dbReference>
<name>A0ABU9QKU3_9BURK</name>
<evidence type="ECO:0000313" key="2">
    <source>
        <dbReference type="Proteomes" id="UP001494588"/>
    </source>
</evidence>
<proteinExistence type="predicted"/>
<dbReference type="PANTHER" id="PTHR36152">
    <property type="entry name" value="CYTOPLASMIC PROTEIN-RELATED"/>
    <property type="match status" value="1"/>
</dbReference>
<dbReference type="RefSeq" id="WP_201648136.1">
    <property type="nucleotide sequence ID" value="NZ_CAJHCS010000002.1"/>
</dbReference>
<dbReference type="Pfam" id="PF05638">
    <property type="entry name" value="T6SS_HCP"/>
    <property type="match status" value="1"/>
</dbReference>
<protein>
    <submittedName>
        <fullName evidence="1">Type VI secretion system tube protein Hcp</fullName>
    </submittedName>
</protein>